<proteinExistence type="predicted"/>
<dbReference type="AlphaFoldDB" id="A0A2I8VKC9"/>
<evidence type="ECO:0000313" key="4">
    <source>
        <dbReference type="Proteomes" id="UP000236584"/>
    </source>
</evidence>
<feature type="compositionally biased region" description="Acidic residues" evidence="1">
    <location>
        <begin position="71"/>
        <end position="82"/>
    </location>
</feature>
<dbReference type="Pfam" id="PF20068">
    <property type="entry name" value="Amphi-Trp"/>
    <property type="match status" value="1"/>
</dbReference>
<dbReference type="Proteomes" id="UP000236584">
    <property type="component" value="Chromosome"/>
</dbReference>
<dbReference type="RefSeq" id="WP_103426067.1">
    <property type="nucleotide sequence ID" value="NZ_CP026309.1"/>
</dbReference>
<dbReference type="GeneID" id="35592946"/>
<dbReference type="InterPro" id="IPR027598">
    <property type="entry name" value="Amphi-Trp_dom"/>
</dbReference>
<organism evidence="3 4">
    <name type="scientific">Salinigranum rubrum</name>
    <dbReference type="NCBI Taxonomy" id="755307"/>
    <lineage>
        <taxon>Archaea</taxon>
        <taxon>Methanobacteriati</taxon>
        <taxon>Methanobacteriota</taxon>
        <taxon>Stenosarchaea group</taxon>
        <taxon>Halobacteria</taxon>
        <taxon>Halobacteriales</taxon>
        <taxon>Haloferacaceae</taxon>
        <taxon>Salinigranum</taxon>
    </lineage>
</organism>
<evidence type="ECO:0000256" key="1">
    <source>
        <dbReference type="SAM" id="MobiDB-lite"/>
    </source>
</evidence>
<dbReference type="NCBIfam" id="TIGR04354">
    <property type="entry name" value="amphi-Trp"/>
    <property type="match status" value="1"/>
</dbReference>
<dbReference type="EMBL" id="CP026309">
    <property type="protein sequence ID" value="AUV82378.1"/>
    <property type="molecule type" value="Genomic_DNA"/>
</dbReference>
<name>A0A2I8VKC9_9EURY</name>
<gene>
    <name evidence="3" type="ORF">C2R22_12605</name>
</gene>
<sequence length="91" mass="9855">MEETLFKSESSQSRAEIAAYLRTVADRLDADGEVTLSAGEQSQTLAVPERPVFEVKVERETSSSGSAELSLELELEWDEGASDTDASLDVS</sequence>
<protein>
    <submittedName>
        <fullName evidence="3">Amphi-Trp domain-containing protein</fullName>
    </submittedName>
</protein>
<feature type="region of interest" description="Disordered" evidence="1">
    <location>
        <begin position="58"/>
        <end position="91"/>
    </location>
</feature>
<evidence type="ECO:0000259" key="2">
    <source>
        <dbReference type="Pfam" id="PF20068"/>
    </source>
</evidence>
<reference evidence="3 4" key="1">
    <citation type="submission" date="2018-01" db="EMBL/GenBank/DDBJ databases">
        <title>Complete genome sequence of Salinigranum rubrum GX10T, an extremely halophilic archaeon isolated from a marine solar saltern.</title>
        <authorList>
            <person name="Han S."/>
        </authorList>
    </citation>
    <scope>NUCLEOTIDE SEQUENCE [LARGE SCALE GENOMIC DNA]</scope>
    <source>
        <strain evidence="3 4">GX10</strain>
    </source>
</reference>
<accession>A0A2I8VKC9</accession>
<keyword evidence="4" id="KW-1185">Reference proteome</keyword>
<evidence type="ECO:0000313" key="3">
    <source>
        <dbReference type="EMBL" id="AUV82378.1"/>
    </source>
</evidence>
<feature type="domain" description="Amphi-Trp" evidence="2">
    <location>
        <begin position="2"/>
        <end position="90"/>
    </location>
</feature>
<dbReference type="KEGG" id="srub:C2R22_12605"/>
<dbReference type="OrthoDB" id="194858at2157"/>